<evidence type="ECO:0000256" key="1">
    <source>
        <dbReference type="SAM" id="Phobius"/>
    </source>
</evidence>
<feature type="transmembrane region" description="Helical" evidence="1">
    <location>
        <begin position="53"/>
        <end position="73"/>
    </location>
</feature>
<proteinExistence type="predicted"/>
<keyword evidence="1" id="KW-0472">Membrane</keyword>
<organism evidence="2 3">
    <name type="scientific">Ruegeria conchae</name>
    <dbReference type="NCBI Taxonomy" id="981384"/>
    <lineage>
        <taxon>Bacteria</taxon>
        <taxon>Pseudomonadati</taxon>
        <taxon>Pseudomonadota</taxon>
        <taxon>Alphaproteobacteria</taxon>
        <taxon>Rhodobacterales</taxon>
        <taxon>Roseobacteraceae</taxon>
        <taxon>Ruegeria</taxon>
    </lineage>
</organism>
<evidence type="ECO:0008006" key="4">
    <source>
        <dbReference type="Google" id="ProtNLM"/>
    </source>
</evidence>
<accession>A0A497ZGS8</accession>
<dbReference type="Proteomes" id="UP000271700">
    <property type="component" value="Unassembled WGS sequence"/>
</dbReference>
<comment type="caution">
    <text evidence="2">The sequence shown here is derived from an EMBL/GenBank/DDBJ whole genome shotgun (WGS) entry which is preliminary data.</text>
</comment>
<dbReference type="RefSeq" id="WP_139056580.1">
    <property type="nucleotide sequence ID" value="NZ_AEYW01000001.1"/>
</dbReference>
<sequence>MAETANQGAVCEVASVKSCSMSKLYEKIISNSKRRMSKFRNCESGSFTVEAMIWIPMFFFLMIFALNVSMVFVQESLILRVVQTVSREHSLGLYRDDAEAELDLSNQLSHLGANVTVDVSKSFKMATASVQVPAVDLMPMQFLRNTFSGVEIDVTSNHLVEF</sequence>
<keyword evidence="1" id="KW-1133">Transmembrane helix</keyword>
<keyword evidence="1" id="KW-0812">Transmembrane</keyword>
<name>A0A497ZGS8_9RHOB</name>
<dbReference type="OrthoDB" id="7873328at2"/>
<reference evidence="2 3" key="1">
    <citation type="submission" date="2018-10" db="EMBL/GenBank/DDBJ databases">
        <title>Genomic Encyclopedia of Archaeal and Bacterial Type Strains, Phase II (KMG-II): from individual species to whole genera.</title>
        <authorList>
            <person name="Goeker M."/>
        </authorList>
    </citation>
    <scope>NUCLEOTIDE SEQUENCE [LARGE SCALE GENOMIC DNA]</scope>
    <source>
        <strain evidence="2 3">DSM 29317</strain>
    </source>
</reference>
<dbReference type="AlphaFoldDB" id="A0A497ZGS8"/>
<gene>
    <name evidence="2" type="ORF">CLV75_1482</name>
</gene>
<keyword evidence="3" id="KW-1185">Reference proteome</keyword>
<evidence type="ECO:0000313" key="2">
    <source>
        <dbReference type="EMBL" id="RLK07821.1"/>
    </source>
</evidence>
<dbReference type="EMBL" id="RCCT01000002">
    <property type="protein sequence ID" value="RLK07821.1"/>
    <property type="molecule type" value="Genomic_DNA"/>
</dbReference>
<protein>
    <recommendedName>
        <fullName evidence="4">TadE-like protein</fullName>
    </recommendedName>
</protein>
<evidence type="ECO:0000313" key="3">
    <source>
        <dbReference type="Proteomes" id="UP000271700"/>
    </source>
</evidence>